<accession>A0A9W9Z0A1</accession>
<dbReference type="AlphaFoldDB" id="A0A9W9Z0A1"/>
<evidence type="ECO:0000313" key="4">
    <source>
        <dbReference type="EMBL" id="KAJ7372797.1"/>
    </source>
</evidence>
<dbReference type="InterPro" id="IPR012502">
    <property type="entry name" value="WAPL_dom"/>
</dbReference>
<dbReference type="EMBL" id="MU826834">
    <property type="protein sequence ID" value="KAJ7372797.1"/>
    <property type="molecule type" value="Genomic_DNA"/>
</dbReference>
<dbReference type="PROSITE" id="PS51271">
    <property type="entry name" value="WAPL"/>
    <property type="match status" value="1"/>
</dbReference>
<feature type="region of interest" description="Disordered" evidence="2">
    <location>
        <begin position="636"/>
        <end position="658"/>
    </location>
</feature>
<dbReference type="Proteomes" id="UP001163046">
    <property type="component" value="Unassembled WGS sequence"/>
</dbReference>
<evidence type="ECO:0000256" key="2">
    <source>
        <dbReference type="SAM" id="MobiDB-lite"/>
    </source>
</evidence>
<feature type="compositionally biased region" description="Basic and acidic residues" evidence="2">
    <location>
        <begin position="24"/>
        <end position="33"/>
    </location>
</feature>
<gene>
    <name evidence="4" type="ORF">OS493_016716</name>
</gene>
<comment type="similarity">
    <text evidence="1">Belongs to the WAPL family.</text>
</comment>
<evidence type="ECO:0000313" key="5">
    <source>
        <dbReference type="Proteomes" id="UP001163046"/>
    </source>
</evidence>
<feature type="compositionally biased region" description="Low complexity" evidence="2">
    <location>
        <begin position="136"/>
        <end position="147"/>
    </location>
</feature>
<dbReference type="InterPro" id="IPR039874">
    <property type="entry name" value="WAPL"/>
</dbReference>
<comment type="caution">
    <text evidence="4">The sequence shown here is derived from an EMBL/GenBank/DDBJ whole genome shotgun (WGS) entry which is preliminary data.</text>
</comment>
<dbReference type="Gene3D" id="1.25.10.10">
    <property type="entry name" value="Leucine-rich Repeat Variant"/>
    <property type="match status" value="1"/>
</dbReference>
<keyword evidence="5" id="KW-1185">Reference proteome</keyword>
<dbReference type="InterPro" id="IPR011989">
    <property type="entry name" value="ARM-like"/>
</dbReference>
<feature type="compositionally biased region" description="Polar residues" evidence="2">
    <location>
        <begin position="100"/>
        <end position="124"/>
    </location>
</feature>
<feature type="compositionally biased region" description="Acidic residues" evidence="2">
    <location>
        <begin position="194"/>
        <end position="203"/>
    </location>
</feature>
<evidence type="ECO:0000256" key="1">
    <source>
        <dbReference type="ARBA" id="ARBA00006854"/>
    </source>
</evidence>
<dbReference type="Pfam" id="PF07814">
    <property type="entry name" value="WAPL"/>
    <property type="match status" value="1"/>
</dbReference>
<evidence type="ECO:0000259" key="3">
    <source>
        <dbReference type="PROSITE" id="PS51271"/>
    </source>
</evidence>
<organism evidence="4 5">
    <name type="scientific">Desmophyllum pertusum</name>
    <dbReference type="NCBI Taxonomy" id="174260"/>
    <lineage>
        <taxon>Eukaryota</taxon>
        <taxon>Metazoa</taxon>
        <taxon>Cnidaria</taxon>
        <taxon>Anthozoa</taxon>
        <taxon>Hexacorallia</taxon>
        <taxon>Scleractinia</taxon>
        <taxon>Caryophylliina</taxon>
        <taxon>Caryophylliidae</taxon>
        <taxon>Desmophyllum</taxon>
    </lineage>
</organism>
<dbReference type="InterPro" id="IPR022771">
    <property type="entry name" value="WAPL_C"/>
</dbReference>
<feature type="region of interest" description="Disordered" evidence="2">
    <location>
        <begin position="24"/>
        <end position="226"/>
    </location>
</feature>
<protein>
    <recommendedName>
        <fullName evidence="3">WAPL domain-containing protein</fullName>
    </recommendedName>
</protein>
<dbReference type="PANTHER" id="PTHR22100:SF13">
    <property type="entry name" value="WINGS APART-LIKE PROTEIN HOMOLOG"/>
    <property type="match status" value="1"/>
</dbReference>
<feature type="compositionally biased region" description="Basic and acidic residues" evidence="2">
    <location>
        <begin position="83"/>
        <end position="92"/>
    </location>
</feature>
<name>A0A9W9Z0A1_9CNID</name>
<dbReference type="PANTHER" id="PTHR22100">
    <property type="entry name" value="WINGS APART-LIKE PROTEIN HOMOLOG"/>
    <property type="match status" value="1"/>
</dbReference>
<feature type="domain" description="WAPL" evidence="3">
    <location>
        <begin position="230"/>
        <end position="761"/>
    </location>
</feature>
<proteinExistence type="inferred from homology"/>
<reference evidence="4" key="1">
    <citation type="submission" date="2023-01" db="EMBL/GenBank/DDBJ databases">
        <title>Genome assembly of the deep-sea coral Lophelia pertusa.</title>
        <authorList>
            <person name="Herrera S."/>
            <person name="Cordes E."/>
        </authorList>
    </citation>
    <scope>NUCLEOTIDE SEQUENCE</scope>
    <source>
        <strain evidence="4">USNM1676648</strain>
        <tissue evidence="4">Polyp</tissue>
    </source>
</reference>
<dbReference type="OrthoDB" id="78088at2759"/>
<sequence length="780" mass="87024">MPKYGAKTYGRNRARETKISKEFDEIQKSENSKADAVTSENTFTRRLTRKSPWARTSRIVESNASSIKEAAVDSSKTNKRRKLEVIEEKDPFAFDEDDVTVSSSQRSTFRSNATAQPKQTSATELTDKSTDDEAYSSSQELSENSSQGREKKIGNKLTASPFKSFLKNNNKSLSPKKDKSSRRLSALPTTSADISEDSLDEASPDVPNLIPVKSWPRRKEEDSSSVVRVKRTDKPLFTVVQNVKQVHECLESGEDQQFLDDVEYLLDGLKQTRSISTRCLSALDFASHCSQPSFRVSFRAHGIAPKMFSALQDAPSDKCLALCTSAITLMLSQDRQNADLDRSVLANNQQSQLLKDYNKYVSKVRTLLEKQFKRGSDELLAAGDDAINPASLVCESMLSLTSQRTGEWFKEEIRVLRGLDHIMDTAIQTIDNLLTRYADARLHEGVSTAKLKKMTRCMRLLENVTIQNAANQEYMVHYEKGSFVTALVRLLQLCLNTLNNGISPKEAKKKPDEAYEDCFFSILKVFLNLTHNFEAGSSCIGQQDGFLSSLLLTVLQLPQFVTESKRFDLLVLSLELLINLVEDSKQNIASLVQIRTPPCHESQDSSQEGDDQGGQLSSIEALVQLFLIREQAARNTDEMTSGLSTEEESSQESFKPTKDGMGWICGEDIDVSVDEGNKKAAELQEEEEEEEPLEVQLGKALQKAGKHMEDSVVAAYVAILLGCILQENEANQCFVRGLLPDGDFSLLVNVLRKFLRFIKLTSGTSGHAIEKIVKVLESCQ</sequence>
<feature type="compositionally biased region" description="Low complexity" evidence="2">
    <location>
        <begin position="160"/>
        <end position="173"/>
    </location>
</feature>